<comment type="subcellular location">
    <subcellularLocation>
        <location evidence="1 7">Cell membrane</location>
        <topology evidence="1 7">Multi-pass membrane protein</topology>
    </subcellularLocation>
</comment>
<feature type="transmembrane region" description="Helical" evidence="8">
    <location>
        <begin position="176"/>
        <end position="195"/>
    </location>
</feature>
<evidence type="ECO:0000256" key="4">
    <source>
        <dbReference type="ARBA" id="ARBA00022692"/>
    </source>
</evidence>
<dbReference type="SUPFAM" id="SSF81452">
    <property type="entry name" value="Cytochrome c oxidase subunit III-like"/>
    <property type="match status" value="1"/>
</dbReference>
<dbReference type="InterPro" id="IPR035973">
    <property type="entry name" value="Cyt_c_oxidase_su3-like_sf"/>
</dbReference>
<evidence type="ECO:0000256" key="1">
    <source>
        <dbReference type="ARBA" id="ARBA00004651"/>
    </source>
</evidence>
<evidence type="ECO:0000256" key="8">
    <source>
        <dbReference type="SAM" id="Phobius"/>
    </source>
</evidence>
<dbReference type="Gene3D" id="1.20.120.80">
    <property type="entry name" value="Cytochrome c oxidase, subunit III, four-helix bundle"/>
    <property type="match status" value="1"/>
</dbReference>
<dbReference type="Pfam" id="PF00510">
    <property type="entry name" value="COX3"/>
    <property type="match status" value="1"/>
</dbReference>
<dbReference type="PANTHER" id="PTHR11403:SF2">
    <property type="entry name" value="CYTOCHROME BO(3) UBIQUINOL OXIDASE SUBUNIT 3"/>
    <property type="match status" value="1"/>
</dbReference>
<feature type="transmembrane region" description="Helical" evidence="8">
    <location>
        <begin position="96"/>
        <end position="114"/>
    </location>
</feature>
<organism evidence="10 11">
    <name type="scientific">Sphingomonas parva</name>
    <dbReference type="NCBI Taxonomy" id="2555898"/>
    <lineage>
        <taxon>Bacteria</taxon>
        <taxon>Pseudomonadati</taxon>
        <taxon>Pseudomonadota</taxon>
        <taxon>Alphaproteobacteria</taxon>
        <taxon>Sphingomonadales</taxon>
        <taxon>Sphingomonadaceae</taxon>
        <taxon>Sphingomonas</taxon>
    </lineage>
</organism>
<evidence type="ECO:0000256" key="6">
    <source>
        <dbReference type="ARBA" id="ARBA00023136"/>
    </source>
</evidence>
<dbReference type="RefSeq" id="WP_135087942.1">
    <property type="nucleotide sequence ID" value="NZ_SPDV01000029.1"/>
</dbReference>
<evidence type="ECO:0000256" key="7">
    <source>
        <dbReference type="RuleBase" id="RU003376"/>
    </source>
</evidence>
<dbReference type="InterPro" id="IPR000298">
    <property type="entry name" value="Cyt_c_oxidase-like_su3"/>
</dbReference>
<dbReference type="AlphaFoldDB" id="A0A4Y8ZNG3"/>
<evidence type="ECO:0000256" key="3">
    <source>
        <dbReference type="ARBA" id="ARBA00022475"/>
    </source>
</evidence>
<evidence type="ECO:0000256" key="5">
    <source>
        <dbReference type="ARBA" id="ARBA00022989"/>
    </source>
</evidence>
<reference evidence="10 11" key="1">
    <citation type="submission" date="2019-03" db="EMBL/GenBank/DDBJ databases">
        <title>Genome sequence of Sphingomonas sp. 17J27-24.</title>
        <authorList>
            <person name="Kim M."/>
            <person name="Maeng S."/>
            <person name="Sathiyaraj S."/>
        </authorList>
    </citation>
    <scope>NUCLEOTIDE SEQUENCE [LARGE SCALE GENOMIC DNA]</scope>
    <source>
        <strain evidence="10 11">17J27-24</strain>
    </source>
</reference>
<dbReference type="PROSITE" id="PS50253">
    <property type="entry name" value="COX3"/>
    <property type="match status" value="1"/>
</dbReference>
<dbReference type="GO" id="GO:0019646">
    <property type="term" value="P:aerobic electron transport chain"/>
    <property type="evidence" value="ECO:0007669"/>
    <property type="project" value="InterPro"/>
</dbReference>
<dbReference type="GO" id="GO:0005886">
    <property type="term" value="C:plasma membrane"/>
    <property type="evidence" value="ECO:0007669"/>
    <property type="project" value="UniProtKB-SubCell"/>
</dbReference>
<feature type="transmembrane region" description="Helical" evidence="8">
    <location>
        <begin position="21"/>
        <end position="42"/>
    </location>
</feature>
<keyword evidence="5 8" id="KW-1133">Transmembrane helix</keyword>
<dbReference type="Proteomes" id="UP000298213">
    <property type="component" value="Unassembled WGS sequence"/>
</dbReference>
<dbReference type="GO" id="GO:0004129">
    <property type="term" value="F:cytochrome-c oxidase activity"/>
    <property type="evidence" value="ECO:0007669"/>
    <property type="project" value="InterPro"/>
</dbReference>
<dbReference type="PANTHER" id="PTHR11403">
    <property type="entry name" value="CYTOCHROME C OXIDASE SUBUNIT III"/>
    <property type="match status" value="1"/>
</dbReference>
<evidence type="ECO:0000313" key="10">
    <source>
        <dbReference type="EMBL" id="TFI57531.1"/>
    </source>
</evidence>
<feature type="transmembrane region" description="Helical" evidence="8">
    <location>
        <begin position="134"/>
        <end position="156"/>
    </location>
</feature>
<gene>
    <name evidence="10" type="ORF">E2493_14255</name>
</gene>
<protein>
    <submittedName>
        <fullName evidence="10">Heme-copper oxidase subunit III</fullName>
    </submittedName>
</protein>
<evidence type="ECO:0000256" key="2">
    <source>
        <dbReference type="ARBA" id="ARBA00010581"/>
    </source>
</evidence>
<keyword evidence="11" id="KW-1185">Reference proteome</keyword>
<evidence type="ECO:0000313" key="11">
    <source>
        <dbReference type="Proteomes" id="UP000298213"/>
    </source>
</evidence>
<feature type="domain" description="Heme-copper oxidase subunit III family profile" evidence="9">
    <location>
        <begin position="24"/>
        <end position="197"/>
    </location>
</feature>
<dbReference type="InterPro" id="IPR013833">
    <property type="entry name" value="Cyt_c_oxidase_su3_a-hlx"/>
</dbReference>
<comment type="caution">
    <text evidence="10">The sequence shown here is derived from an EMBL/GenBank/DDBJ whole genome shotgun (WGS) entry which is preliminary data.</text>
</comment>
<keyword evidence="3" id="KW-1003">Cell membrane</keyword>
<proteinExistence type="inferred from homology"/>
<name>A0A4Y8ZNG3_9SPHN</name>
<dbReference type="InterPro" id="IPR024791">
    <property type="entry name" value="Cyt_c/ubiquinol_Oxase_su3"/>
</dbReference>
<accession>A0A4Y8ZNG3</accession>
<evidence type="ECO:0000259" key="9">
    <source>
        <dbReference type="PROSITE" id="PS50253"/>
    </source>
</evidence>
<feature type="transmembrane region" description="Helical" evidence="8">
    <location>
        <begin position="62"/>
        <end position="84"/>
    </location>
</feature>
<comment type="similarity">
    <text evidence="2 7">Belongs to the cytochrome c oxidase subunit 3 family.</text>
</comment>
<keyword evidence="6 8" id="KW-0472">Membrane</keyword>
<dbReference type="EMBL" id="SPDV01000029">
    <property type="protein sequence ID" value="TFI57531.1"/>
    <property type="molecule type" value="Genomic_DNA"/>
</dbReference>
<keyword evidence="4 7" id="KW-0812">Transmembrane</keyword>
<sequence length="199" mass="21741">MPEIRVAARLLPVNGTGRLSTGWWGMLCLVATEGILFAYLIFSHGYLGAQAVGDWPPGGAPALALALPNTFLLLGSSIVLEIGLRRYETARAGSPLPALLVTAAMGGAFVLVQLKEWSNKPFSFDSNAYACSYFTLTGFHLAHVLAGLFALLVLAVWSWQGRLRRRPSLPLALGRIYWHFVDIVWLAVFTTIYLVPQQP</sequence>
<dbReference type="CDD" id="cd00386">
    <property type="entry name" value="Heme_Cu_Oxidase_III_like"/>
    <property type="match status" value="1"/>
</dbReference>
<dbReference type="OrthoDB" id="9810850at2"/>